<dbReference type="PROSITE" id="PS51450">
    <property type="entry name" value="LRR"/>
    <property type="match status" value="1"/>
</dbReference>
<evidence type="ECO:0000256" key="4">
    <source>
        <dbReference type="ARBA" id="ARBA00022989"/>
    </source>
</evidence>
<evidence type="ECO:0000313" key="9">
    <source>
        <dbReference type="Proteomes" id="UP001443914"/>
    </source>
</evidence>
<reference evidence="8" key="1">
    <citation type="submission" date="2024-03" db="EMBL/GenBank/DDBJ databases">
        <title>WGS assembly of Saponaria officinalis var. Norfolk2.</title>
        <authorList>
            <person name="Jenkins J."/>
            <person name="Shu S."/>
            <person name="Grimwood J."/>
            <person name="Barry K."/>
            <person name="Goodstein D."/>
            <person name="Schmutz J."/>
            <person name="Leebens-Mack J."/>
            <person name="Osbourn A."/>
        </authorList>
    </citation>
    <scope>NUCLEOTIDE SEQUENCE [LARGE SCALE GENOMIC DNA]</scope>
    <source>
        <strain evidence="8">JIC</strain>
    </source>
</reference>
<evidence type="ECO:0000256" key="2">
    <source>
        <dbReference type="ARBA" id="ARBA00022692"/>
    </source>
</evidence>
<protein>
    <submittedName>
        <fullName evidence="8">Uncharacterized protein</fullName>
    </submittedName>
</protein>
<dbReference type="PRINTS" id="PR00019">
    <property type="entry name" value="LEURICHRPT"/>
</dbReference>
<dbReference type="PANTHER" id="PTHR48063">
    <property type="entry name" value="LRR RECEPTOR-LIKE KINASE"/>
    <property type="match status" value="1"/>
</dbReference>
<dbReference type="Proteomes" id="UP001443914">
    <property type="component" value="Unassembled WGS sequence"/>
</dbReference>
<evidence type="ECO:0000256" key="6">
    <source>
        <dbReference type="ARBA" id="ARBA00023180"/>
    </source>
</evidence>
<organism evidence="8 9">
    <name type="scientific">Saponaria officinalis</name>
    <name type="common">Common soapwort</name>
    <name type="synonym">Lychnis saponaria</name>
    <dbReference type="NCBI Taxonomy" id="3572"/>
    <lineage>
        <taxon>Eukaryota</taxon>
        <taxon>Viridiplantae</taxon>
        <taxon>Streptophyta</taxon>
        <taxon>Embryophyta</taxon>
        <taxon>Tracheophyta</taxon>
        <taxon>Spermatophyta</taxon>
        <taxon>Magnoliopsida</taxon>
        <taxon>eudicotyledons</taxon>
        <taxon>Gunneridae</taxon>
        <taxon>Pentapetalae</taxon>
        <taxon>Caryophyllales</taxon>
        <taxon>Caryophyllaceae</taxon>
        <taxon>Caryophylleae</taxon>
        <taxon>Saponaria</taxon>
    </lineage>
</organism>
<dbReference type="EMBL" id="JBDFQZ010000005">
    <property type="protein sequence ID" value="KAK9723588.1"/>
    <property type="molecule type" value="Genomic_DNA"/>
</dbReference>
<sequence length="161" mass="17651">MHFKVSVLLSYEETRLVGNLTALEFLDLSNNHLTSEIPVSLTKVSSLGILDLSNNNLSVEIPLSSQLQGFNASSYMGNPGLCGAPLPVCPKDQVPSNNDVHDDYGIFPGLYISIALGFIVGFWGVCGTLVIKTSWRYAYFQILNTVYVIAQAILAKVWRKP</sequence>
<keyword evidence="4 7" id="KW-1133">Transmembrane helix</keyword>
<dbReference type="GO" id="GO:0016020">
    <property type="term" value="C:membrane"/>
    <property type="evidence" value="ECO:0007669"/>
    <property type="project" value="UniProtKB-SubCell"/>
</dbReference>
<evidence type="ECO:0000256" key="1">
    <source>
        <dbReference type="ARBA" id="ARBA00004479"/>
    </source>
</evidence>
<keyword evidence="9" id="KW-1185">Reference proteome</keyword>
<keyword evidence="2 7" id="KW-0812">Transmembrane</keyword>
<comment type="caution">
    <text evidence="8">The sequence shown here is derived from an EMBL/GenBank/DDBJ whole genome shotgun (WGS) entry which is preliminary data.</text>
</comment>
<evidence type="ECO:0000313" key="8">
    <source>
        <dbReference type="EMBL" id="KAK9723588.1"/>
    </source>
</evidence>
<accession>A0AAW1KTP1</accession>
<dbReference type="Gene3D" id="3.80.10.10">
    <property type="entry name" value="Ribonuclease Inhibitor"/>
    <property type="match status" value="1"/>
</dbReference>
<evidence type="ECO:0000256" key="5">
    <source>
        <dbReference type="ARBA" id="ARBA00023136"/>
    </source>
</evidence>
<dbReference type="InterPro" id="IPR032675">
    <property type="entry name" value="LRR_dom_sf"/>
</dbReference>
<dbReference type="InterPro" id="IPR046956">
    <property type="entry name" value="RLP23-like"/>
</dbReference>
<gene>
    <name evidence="8" type="ORF">RND81_05G010200</name>
</gene>
<proteinExistence type="predicted"/>
<dbReference type="AlphaFoldDB" id="A0AAW1KTP1"/>
<dbReference type="InterPro" id="IPR001611">
    <property type="entry name" value="Leu-rich_rpt"/>
</dbReference>
<feature type="transmembrane region" description="Helical" evidence="7">
    <location>
        <begin position="110"/>
        <end position="131"/>
    </location>
</feature>
<keyword evidence="6" id="KW-0325">Glycoprotein</keyword>
<keyword evidence="3" id="KW-0732">Signal</keyword>
<keyword evidence="5 7" id="KW-0472">Membrane</keyword>
<name>A0AAW1KTP1_SAPOF</name>
<comment type="subcellular location">
    <subcellularLocation>
        <location evidence="1">Membrane</location>
        <topology evidence="1">Single-pass type I membrane protein</topology>
    </subcellularLocation>
</comment>
<evidence type="ECO:0000256" key="7">
    <source>
        <dbReference type="SAM" id="Phobius"/>
    </source>
</evidence>
<evidence type="ECO:0000256" key="3">
    <source>
        <dbReference type="ARBA" id="ARBA00022729"/>
    </source>
</evidence>
<dbReference type="PANTHER" id="PTHR48063:SF101">
    <property type="entry name" value="LRR RECEPTOR-LIKE SERINE_THREONINE-PROTEIN KINASE FLS2"/>
    <property type="match status" value="1"/>
</dbReference>
<dbReference type="SUPFAM" id="SSF52058">
    <property type="entry name" value="L domain-like"/>
    <property type="match status" value="1"/>
</dbReference>
<dbReference type="Pfam" id="PF00560">
    <property type="entry name" value="LRR_1"/>
    <property type="match status" value="2"/>
</dbReference>
<feature type="transmembrane region" description="Helical" evidence="7">
    <location>
        <begin position="137"/>
        <end position="158"/>
    </location>
</feature>